<keyword evidence="4" id="KW-1185">Reference proteome</keyword>
<gene>
    <name evidence="3" type="ORF">BD310DRAFT_831838</name>
    <name evidence="2" type="ORF">BD311DRAFT_665540</name>
</gene>
<feature type="region of interest" description="Disordered" evidence="1">
    <location>
        <begin position="1"/>
        <end position="121"/>
    </location>
</feature>
<dbReference type="InterPro" id="IPR053203">
    <property type="entry name" value="Cisplatin_resist-associated"/>
</dbReference>
<dbReference type="Pfam" id="PF12223">
    <property type="entry name" value="DUF3602"/>
    <property type="match status" value="1"/>
</dbReference>
<dbReference type="Proteomes" id="UP000292957">
    <property type="component" value="Unassembled WGS sequence"/>
</dbReference>
<feature type="compositionally biased region" description="Basic and acidic residues" evidence="1">
    <location>
        <begin position="293"/>
        <end position="316"/>
    </location>
</feature>
<dbReference type="PANTHER" id="PTHR34693:SF1">
    <property type="entry name" value="PROTEIN PAR32"/>
    <property type="match status" value="1"/>
</dbReference>
<protein>
    <submittedName>
        <fullName evidence="3">Uncharacterized protein</fullName>
    </submittedName>
</protein>
<feature type="compositionally biased region" description="Low complexity" evidence="1">
    <location>
        <begin position="254"/>
        <end position="273"/>
    </location>
</feature>
<accession>A0A4Q9PHU8</accession>
<dbReference type="Proteomes" id="UP000292082">
    <property type="component" value="Unassembled WGS sequence"/>
</dbReference>
<feature type="compositionally biased region" description="Polar residues" evidence="1">
    <location>
        <begin position="34"/>
        <end position="44"/>
    </location>
</feature>
<evidence type="ECO:0000313" key="2">
    <source>
        <dbReference type="EMBL" id="TBU27397.1"/>
    </source>
</evidence>
<evidence type="ECO:0000313" key="3">
    <source>
        <dbReference type="EMBL" id="TBU52606.1"/>
    </source>
</evidence>
<name>A0A4Q9PHU8_9APHY</name>
<evidence type="ECO:0000256" key="1">
    <source>
        <dbReference type="SAM" id="MobiDB-lite"/>
    </source>
</evidence>
<feature type="compositionally biased region" description="Polar residues" evidence="1">
    <location>
        <begin position="111"/>
        <end position="121"/>
    </location>
</feature>
<feature type="compositionally biased region" description="Basic and acidic residues" evidence="1">
    <location>
        <begin position="73"/>
        <end position="85"/>
    </location>
</feature>
<reference evidence="3 4" key="1">
    <citation type="submission" date="2019-01" db="EMBL/GenBank/DDBJ databases">
        <title>Draft genome sequences of three monokaryotic isolates of the white-rot basidiomycete fungus Dichomitus squalens.</title>
        <authorList>
            <consortium name="DOE Joint Genome Institute"/>
            <person name="Lopez S.C."/>
            <person name="Andreopoulos B."/>
            <person name="Pangilinan J."/>
            <person name="Lipzen A."/>
            <person name="Riley R."/>
            <person name="Ahrendt S."/>
            <person name="Ng V."/>
            <person name="Barry K."/>
            <person name="Daum C."/>
            <person name="Grigoriev I.V."/>
            <person name="Hilden K.S."/>
            <person name="Makela M.R."/>
            <person name="de Vries R.P."/>
        </authorList>
    </citation>
    <scope>NUCLEOTIDE SEQUENCE [LARGE SCALE GENOMIC DNA]</scope>
    <source>
        <strain evidence="3 4">CBS 464.89</strain>
        <strain evidence="2">OM18370.1</strain>
    </source>
</reference>
<dbReference type="InterPro" id="IPR022024">
    <property type="entry name" value="DUF3602"/>
</dbReference>
<feature type="region of interest" description="Disordered" evidence="1">
    <location>
        <begin position="211"/>
        <end position="316"/>
    </location>
</feature>
<organism evidence="3 4">
    <name type="scientific">Dichomitus squalens</name>
    <dbReference type="NCBI Taxonomy" id="114155"/>
    <lineage>
        <taxon>Eukaryota</taxon>
        <taxon>Fungi</taxon>
        <taxon>Dikarya</taxon>
        <taxon>Basidiomycota</taxon>
        <taxon>Agaricomycotina</taxon>
        <taxon>Agaricomycetes</taxon>
        <taxon>Polyporales</taxon>
        <taxon>Polyporaceae</taxon>
        <taxon>Dichomitus</taxon>
    </lineage>
</organism>
<dbReference type="AlphaFoldDB" id="A0A4Q9PHU8"/>
<feature type="compositionally biased region" description="Polar residues" evidence="1">
    <location>
        <begin position="1"/>
        <end position="11"/>
    </location>
</feature>
<dbReference type="EMBL" id="ML143433">
    <property type="protein sequence ID" value="TBU27397.1"/>
    <property type="molecule type" value="Genomic_DNA"/>
</dbReference>
<evidence type="ECO:0000313" key="4">
    <source>
        <dbReference type="Proteomes" id="UP000292082"/>
    </source>
</evidence>
<dbReference type="OrthoDB" id="2537432at2759"/>
<feature type="compositionally biased region" description="Basic and acidic residues" evidence="1">
    <location>
        <begin position="12"/>
        <end position="33"/>
    </location>
</feature>
<dbReference type="EMBL" id="ML145244">
    <property type="protein sequence ID" value="TBU52606.1"/>
    <property type="molecule type" value="Genomic_DNA"/>
</dbReference>
<sequence>MAETDGQPSTPTERRSVSRGREAFVRPIHDSRDSLPNSSLYQSSGRGGVGNIRRPSTDPASPPPPSEPLSPVRGRETHVDPERLKSTGRGGMGNIRSGSQARNASVVPENHPQTASLVSDQAASVAEYERSVVERNEDLMNARAVRIYRSSGRGGLGNITGGSKSRSRSRVPVTSTGRGGAGNLQSGVQLDSELLAQMDDEERLRYLHEEGIHSTGRGGRANITAMHSPPLEPASPHPHEYETTGRGGAGNIVRSRSASRDPSQSRSRSTSRTPSKDRGSSLARILNKVGIHPPKDGEDPEHMRPVTELTEPRVHE</sequence>
<proteinExistence type="predicted"/>
<feature type="region of interest" description="Disordered" evidence="1">
    <location>
        <begin position="155"/>
        <end position="189"/>
    </location>
</feature>
<dbReference type="OMA" id="VILHQHH"/>
<dbReference type="PANTHER" id="PTHR34693">
    <property type="entry name" value="PROTEIN PAR32"/>
    <property type="match status" value="1"/>
</dbReference>